<dbReference type="Proteomes" id="UP001589645">
    <property type="component" value="Unassembled WGS sequence"/>
</dbReference>
<dbReference type="SMART" id="SM00342">
    <property type="entry name" value="HTH_ARAC"/>
    <property type="match status" value="1"/>
</dbReference>
<dbReference type="InterPro" id="IPR018060">
    <property type="entry name" value="HTH_AraC"/>
</dbReference>
<dbReference type="InterPro" id="IPR009057">
    <property type="entry name" value="Homeodomain-like_sf"/>
</dbReference>
<dbReference type="SUPFAM" id="SSF55136">
    <property type="entry name" value="Probable bacterial effector-binding domain"/>
    <property type="match status" value="1"/>
</dbReference>
<dbReference type="InterPro" id="IPR010499">
    <property type="entry name" value="AraC_E-bd"/>
</dbReference>
<dbReference type="InterPro" id="IPR029442">
    <property type="entry name" value="GyrI-like"/>
</dbReference>
<dbReference type="Pfam" id="PF06445">
    <property type="entry name" value="GyrI-like"/>
    <property type="match status" value="1"/>
</dbReference>
<dbReference type="PANTHER" id="PTHR47504:SF5">
    <property type="entry name" value="RIGHT ORIGIN-BINDING PROTEIN"/>
    <property type="match status" value="1"/>
</dbReference>
<keyword evidence="3" id="KW-0804">Transcription</keyword>
<evidence type="ECO:0000259" key="4">
    <source>
        <dbReference type="PROSITE" id="PS01124"/>
    </source>
</evidence>
<keyword evidence="1" id="KW-0805">Transcription regulation</keyword>
<reference evidence="5 6" key="1">
    <citation type="submission" date="2024-09" db="EMBL/GenBank/DDBJ databases">
        <authorList>
            <person name="Sun Q."/>
            <person name="Mori K."/>
        </authorList>
    </citation>
    <scope>NUCLEOTIDE SEQUENCE [LARGE SCALE GENOMIC DNA]</scope>
    <source>
        <strain evidence="5 6">CECT 8064</strain>
    </source>
</reference>
<evidence type="ECO:0000256" key="3">
    <source>
        <dbReference type="ARBA" id="ARBA00023163"/>
    </source>
</evidence>
<comment type="caution">
    <text evidence="5">The sequence shown here is derived from an EMBL/GenBank/DDBJ whole genome shotgun (WGS) entry which is preliminary data.</text>
</comment>
<evidence type="ECO:0000313" key="5">
    <source>
        <dbReference type="EMBL" id="MFB9135821.1"/>
    </source>
</evidence>
<dbReference type="EMBL" id="JBHMEP010000002">
    <property type="protein sequence ID" value="MFB9135821.1"/>
    <property type="molecule type" value="Genomic_DNA"/>
</dbReference>
<dbReference type="RefSeq" id="WP_390193209.1">
    <property type="nucleotide sequence ID" value="NZ_JBHMEP010000002.1"/>
</dbReference>
<gene>
    <name evidence="5" type="ORF">ACFFUV_12685</name>
</gene>
<accession>A0ABV5HNH6</accession>
<protein>
    <submittedName>
        <fullName evidence="5">Helix-turn-helix domain-containing protein</fullName>
    </submittedName>
</protein>
<dbReference type="Gene3D" id="3.20.80.10">
    <property type="entry name" value="Regulatory factor, effector binding domain"/>
    <property type="match status" value="1"/>
</dbReference>
<dbReference type="Pfam" id="PF12833">
    <property type="entry name" value="HTH_18"/>
    <property type="match status" value="1"/>
</dbReference>
<dbReference type="Gene3D" id="1.10.10.60">
    <property type="entry name" value="Homeodomain-like"/>
    <property type="match status" value="2"/>
</dbReference>
<feature type="domain" description="HTH araC/xylS-type" evidence="4">
    <location>
        <begin position="9"/>
        <end position="107"/>
    </location>
</feature>
<dbReference type="PRINTS" id="PR00032">
    <property type="entry name" value="HTHARAC"/>
</dbReference>
<dbReference type="PROSITE" id="PS01124">
    <property type="entry name" value="HTH_ARAC_FAMILY_2"/>
    <property type="match status" value="1"/>
</dbReference>
<keyword evidence="2" id="KW-0238">DNA-binding</keyword>
<evidence type="ECO:0000256" key="2">
    <source>
        <dbReference type="ARBA" id="ARBA00023125"/>
    </source>
</evidence>
<name>A0ABV5HNH6_9VIBR</name>
<dbReference type="PANTHER" id="PTHR47504">
    <property type="entry name" value="RIGHT ORIGIN-BINDING PROTEIN"/>
    <property type="match status" value="1"/>
</dbReference>
<organism evidence="5 6">
    <name type="scientific">Vibrio olivae</name>
    <dbReference type="NCBI Taxonomy" id="1243002"/>
    <lineage>
        <taxon>Bacteria</taxon>
        <taxon>Pseudomonadati</taxon>
        <taxon>Pseudomonadota</taxon>
        <taxon>Gammaproteobacteria</taxon>
        <taxon>Vibrionales</taxon>
        <taxon>Vibrionaceae</taxon>
        <taxon>Vibrio</taxon>
    </lineage>
</organism>
<dbReference type="InterPro" id="IPR050959">
    <property type="entry name" value="MarA-like"/>
</dbReference>
<evidence type="ECO:0000313" key="6">
    <source>
        <dbReference type="Proteomes" id="UP001589645"/>
    </source>
</evidence>
<dbReference type="InterPro" id="IPR020449">
    <property type="entry name" value="Tscrpt_reg_AraC-type_HTH"/>
</dbReference>
<evidence type="ECO:0000256" key="1">
    <source>
        <dbReference type="ARBA" id="ARBA00023015"/>
    </source>
</evidence>
<dbReference type="SMART" id="SM00871">
    <property type="entry name" value="AraC_E_bind"/>
    <property type="match status" value="1"/>
</dbReference>
<sequence>MTTATDRIRHVLHFIHRHMDRPLSVEDIAAQSCWSRWQLQRVFHSELGISVGQYVRELKLSAAAERLLDSKQRSIDIAFELGFGSEIAFSRAFRQMFGVSPRAYRQAGQRTGLRKPMIVVESSPSCGLNTPFVEVRVESREQRDFYGVSTPISGLFSDKPNFSHRVPKLWHQILAQFDLSETEKFGVIDVTTDPDKSGRLTYWASIRPNALPATAHETFQLVTVPAQTYAVIKHRGKISALPETLLWFMLHWLPNSEFRGIDGFEIEQYPPDYEGEQPMAIMEYWLPIKKVGS</sequence>
<dbReference type="InterPro" id="IPR011256">
    <property type="entry name" value="Reg_factor_effector_dom_sf"/>
</dbReference>
<proteinExistence type="predicted"/>
<keyword evidence="6" id="KW-1185">Reference proteome</keyword>
<dbReference type="SUPFAM" id="SSF46689">
    <property type="entry name" value="Homeodomain-like"/>
    <property type="match status" value="2"/>
</dbReference>